<organism evidence="21 22">
    <name type="scientific">Brevirhabdus pacifica</name>
    <dbReference type="NCBI Taxonomy" id="1267768"/>
    <lineage>
        <taxon>Bacteria</taxon>
        <taxon>Pseudomonadati</taxon>
        <taxon>Pseudomonadota</taxon>
        <taxon>Alphaproteobacteria</taxon>
        <taxon>Rhodobacterales</taxon>
        <taxon>Paracoccaceae</taxon>
        <taxon>Brevirhabdus</taxon>
    </lineage>
</organism>
<feature type="binding site" evidence="18">
    <location>
        <position position="284"/>
    </location>
    <ligand>
        <name>Zn(2+)</name>
        <dbReference type="ChEBI" id="CHEBI:29105"/>
    </ligand>
</feature>
<evidence type="ECO:0000256" key="10">
    <source>
        <dbReference type="ARBA" id="ARBA00022605"/>
    </source>
</evidence>
<keyword evidence="17 18" id="KW-0170">Cobalt</keyword>
<feature type="binding site" evidence="18">
    <location>
        <position position="266"/>
    </location>
    <ligand>
        <name>Zn(2+)</name>
        <dbReference type="ChEBI" id="CHEBI:29105"/>
    </ligand>
</feature>
<dbReference type="UniPathway" id="UPA00053">
    <property type="reaction ID" value="UER00085"/>
</dbReference>
<dbReference type="InterPro" id="IPR030960">
    <property type="entry name" value="DHQS/DOIS_N"/>
</dbReference>
<feature type="binding site" evidence="18">
    <location>
        <position position="202"/>
    </location>
    <ligand>
        <name>Zn(2+)</name>
        <dbReference type="ChEBI" id="CHEBI:29105"/>
    </ligand>
</feature>
<feature type="binding site" evidence="18">
    <location>
        <begin position="123"/>
        <end position="127"/>
    </location>
    <ligand>
        <name>NAD(+)</name>
        <dbReference type="ChEBI" id="CHEBI:57540"/>
    </ligand>
</feature>
<dbReference type="OrthoDB" id="9806583at2"/>
<dbReference type="RefSeq" id="WP_076978743.1">
    <property type="nucleotide sequence ID" value="NZ_CP019124.1"/>
</dbReference>
<dbReference type="InterPro" id="IPR016037">
    <property type="entry name" value="DHQ_synth_AroB"/>
</dbReference>
<comment type="pathway">
    <text evidence="5 18">Metabolic intermediate biosynthesis; chorismate biosynthesis; chorismate from D-erythrose 4-phosphate and phosphoenolpyruvate: step 2/7.</text>
</comment>
<evidence type="ECO:0000259" key="19">
    <source>
        <dbReference type="Pfam" id="PF01761"/>
    </source>
</evidence>
<dbReference type="Pfam" id="PF24621">
    <property type="entry name" value="DHQS_C"/>
    <property type="match status" value="1"/>
</dbReference>
<evidence type="ECO:0000256" key="5">
    <source>
        <dbReference type="ARBA" id="ARBA00004661"/>
    </source>
</evidence>
<accession>A0A2M9DG57</accession>
<evidence type="ECO:0000256" key="18">
    <source>
        <dbReference type="HAMAP-Rule" id="MF_00110"/>
    </source>
</evidence>
<sequence length="387" mass="40880">MTAGTRTDAPSATTGRAGAVVHVPLGTRAYDVHVGGGLLARSGELIAPLLDRPRVAVISDETVAALHLETLRAGLASHGIEMVALALPPGEATKSWPQFTRATEWLLEQKIERRDMVVALGGGVIGDLAGFAAAVLRRGVRFVQIPTSLLAQVDSSVGGKTGINAPQGKNLIGAFHQPALVLADTDVLDTLPRRDFLAGYGEVVKYGLLGDADFFDWLVAHGPGLLDPGAEADRIEAVRRSVAMKAEIVVRDETEQGDRALLNLGHTFCHALEAATGYSDRLLHGEGVAIGCALAFELSARLGLCAQEEPGRVRAHLREMGMKTDLADIPGPLPDARGLLGLMGQDKKVVQGKLRFILARGIGEAFVTGDVPDKAVLEVLDDALSMR</sequence>
<dbReference type="Gene3D" id="3.40.50.1970">
    <property type="match status" value="1"/>
</dbReference>
<dbReference type="InterPro" id="IPR030963">
    <property type="entry name" value="DHQ_synth_fam"/>
</dbReference>
<dbReference type="GO" id="GO:0009423">
    <property type="term" value="P:chorismate biosynthetic process"/>
    <property type="evidence" value="ECO:0007669"/>
    <property type="project" value="UniProtKB-UniRule"/>
</dbReference>
<comment type="cofactor">
    <cofactor evidence="2 18">
        <name>NAD(+)</name>
        <dbReference type="ChEBI" id="CHEBI:57540"/>
    </cofactor>
</comment>
<dbReference type="InterPro" id="IPR050071">
    <property type="entry name" value="Dehydroquinate_synthase"/>
</dbReference>
<evidence type="ECO:0000256" key="7">
    <source>
        <dbReference type="ARBA" id="ARBA00013031"/>
    </source>
</evidence>
<name>A0A1U7DFP4_9RHOB</name>
<dbReference type="Proteomes" id="UP000187266">
    <property type="component" value="Chromosome"/>
</dbReference>
<dbReference type="AlphaFoldDB" id="A0A1U7DFP4"/>
<dbReference type="PANTHER" id="PTHR43622">
    <property type="entry name" value="3-DEHYDROQUINATE SYNTHASE"/>
    <property type="match status" value="1"/>
</dbReference>
<reference evidence="21 22" key="1">
    <citation type="submission" date="2017-01" db="EMBL/GenBank/DDBJ databases">
        <title>Genomic analysis of Xuhuaishuia manganoxidans DY6-4.</title>
        <authorList>
            <person name="Wang X."/>
        </authorList>
    </citation>
    <scope>NUCLEOTIDE SEQUENCE [LARGE SCALE GENOMIC DNA]</scope>
    <source>
        <strain evidence="21 22">DY6-4</strain>
    </source>
</reference>
<proteinExistence type="inferred from homology"/>
<keyword evidence="13 18" id="KW-0862">Zinc</keyword>
<dbReference type="FunFam" id="3.40.50.1970:FF:000001">
    <property type="entry name" value="3-dehydroquinate synthase"/>
    <property type="match status" value="1"/>
</dbReference>
<evidence type="ECO:0000256" key="6">
    <source>
        <dbReference type="ARBA" id="ARBA00005412"/>
    </source>
</evidence>
<feature type="binding site" evidence="18">
    <location>
        <position position="169"/>
    </location>
    <ligand>
        <name>NAD(+)</name>
        <dbReference type="ChEBI" id="CHEBI:57540"/>
    </ligand>
</feature>
<dbReference type="EMBL" id="CP019124">
    <property type="protein sequence ID" value="APX88719.1"/>
    <property type="molecule type" value="Genomic_DNA"/>
</dbReference>
<keyword evidence="14 18" id="KW-0520">NAD</keyword>
<keyword evidence="12 18" id="KW-0547">Nucleotide-binding</keyword>
<dbReference type="STRING" id="1267768.BV394_02380"/>
<evidence type="ECO:0000256" key="12">
    <source>
        <dbReference type="ARBA" id="ARBA00022741"/>
    </source>
</evidence>
<dbReference type="GO" id="GO:0000166">
    <property type="term" value="F:nucleotide binding"/>
    <property type="evidence" value="ECO:0007669"/>
    <property type="project" value="UniProtKB-KW"/>
</dbReference>
<evidence type="ECO:0000256" key="4">
    <source>
        <dbReference type="ARBA" id="ARBA00004496"/>
    </source>
</evidence>
<evidence type="ECO:0000256" key="1">
    <source>
        <dbReference type="ARBA" id="ARBA00001393"/>
    </source>
</evidence>
<dbReference type="HAMAP" id="MF_00110">
    <property type="entry name" value="DHQ_synthase"/>
    <property type="match status" value="1"/>
</dbReference>
<protein>
    <recommendedName>
        <fullName evidence="8 18">3-dehydroquinate synthase</fullName>
        <shortName evidence="18">DHQS</shortName>
        <ecNumber evidence="7 18">4.2.3.4</ecNumber>
    </recommendedName>
</protein>
<evidence type="ECO:0000256" key="11">
    <source>
        <dbReference type="ARBA" id="ARBA00022723"/>
    </source>
</evidence>
<comment type="cofactor">
    <cofactor evidence="18">
        <name>Co(2+)</name>
        <dbReference type="ChEBI" id="CHEBI:48828"/>
    </cofactor>
    <cofactor evidence="18">
        <name>Zn(2+)</name>
        <dbReference type="ChEBI" id="CHEBI:29105"/>
    </cofactor>
    <text evidence="18">Binds 1 divalent metal cation per subunit. Can use either Co(2+) or Zn(2+).</text>
</comment>
<evidence type="ECO:0000256" key="13">
    <source>
        <dbReference type="ARBA" id="ARBA00022833"/>
    </source>
</evidence>
<feature type="domain" description="3-dehydroquinate synthase N-terminal" evidence="19">
    <location>
        <begin position="86"/>
        <end position="196"/>
    </location>
</feature>
<dbReference type="Gene3D" id="1.20.1090.10">
    <property type="entry name" value="Dehydroquinate synthase-like - alpha domain"/>
    <property type="match status" value="1"/>
</dbReference>
<gene>
    <name evidence="18" type="primary">aroB</name>
    <name evidence="21" type="ORF">BV394_02380</name>
</gene>
<dbReference type="GO" id="GO:0009073">
    <property type="term" value="P:aromatic amino acid family biosynthetic process"/>
    <property type="evidence" value="ECO:0007669"/>
    <property type="project" value="UniProtKB-KW"/>
</dbReference>
<keyword evidence="22" id="KW-1185">Reference proteome</keyword>
<evidence type="ECO:0000256" key="2">
    <source>
        <dbReference type="ARBA" id="ARBA00001911"/>
    </source>
</evidence>
<feature type="binding site" evidence="18">
    <location>
        <position position="160"/>
    </location>
    <ligand>
        <name>NAD(+)</name>
        <dbReference type="ChEBI" id="CHEBI:57540"/>
    </ligand>
</feature>
<evidence type="ECO:0000256" key="3">
    <source>
        <dbReference type="ARBA" id="ARBA00003485"/>
    </source>
</evidence>
<keyword evidence="11 18" id="KW-0479">Metal-binding</keyword>
<dbReference type="GO" id="GO:0005737">
    <property type="term" value="C:cytoplasm"/>
    <property type="evidence" value="ECO:0007669"/>
    <property type="project" value="UniProtKB-SubCell"/>
</dbReference>
<feature type="domain" description="3-dehydroquinate synthase C-terminal" evidence="20">
    <location>
        <begin position="199"/>
        <end position="349"/>
    </location>
</feature>
<evidence type="ECO:0000256" key="17">
    <source>
        <dbReference type="ARBA" id="ARBA00023285"/>
    </source>
</evidence>
<keyword evidence="16 18" id="KW-0456">Lyase</keyword>
<comment type="similarity">
    <text evidence="6 18">Belongs to the sugar phosphate cyclases superfamily. Dehydroquinate synthase family.</text>
</comment>
<dbReference type="GO" id="GO:0003856">
    <property type="term" value="F:3-dehydroquinate synthase activity"/>
    <property type="evidence" value="ECO:0007669"/>
    <property type="project" value="UniProtKB-UniRule"/>
</dbReference>
<keyword evidence="10 18" id="KW-0028">Amino-acid biosynthesis</keyword>
<evidence type="ECO:0000256" key="8">
    <source>
        <dbReference type="ARBA" id="ARBA00017684"/>
    </source>
</evidence>
<dbReference type="EC" id="4.2.3.4" evidence="7 18"/>
<comment type="subcellular location">
    <subcellularLocation>
        <location evidence="4 18">Cytoplasm</location>
    </subcellularLocation>
</comment>
<comment type="function">
    <text evidence="3 18">Catalyzes the conversion of 3-deoxy-D-arabino-heptulosonate 7-phosphate (DAHP) to dehydroquinate (DHQ).</text>
</comment>
<dbReference type="PIRSF" id="PIRSF001455">
    <property type="entry name" value="DHQ_synth"/>
    <property type="match status" value="1"/>
</dbReference>
<dbReference type="SUPFAM" id="SSF56796">
    <property type="entry name" value="Dehydroquinate synthase-like"/>
    <property type="match status" value="1"/>
</dbReference>
<keyword evidence="15 18" id="KW-0057">Aromatic amino acid biosynthesis</keyword>
<evidence type="ECO:0000259" key="20">
    <source>
        <dbReference type="Pfam" id="PF24621"/>
    </source>
</evidence>
<evidence type="ECO:0000256" key="15">
    <source>
        <dbReference type="ARBA" id="ARBA00023141"/>
    </source>
</evidence>
<keyword evidence="9 18" id="KW-0963">Cytoplasm</keyword>
<evidence type="ECO:0000256" key="14">
    <source>
        <dbReference type="ARBA" id="ARBA00023027"/>
    </source>
</evidence>
<comment type="caution">
    <text evidence="18">Lacks conserved residue(s) required for the propagation of feature annotation.</text>
</comment>
<dbReference type="PANTHER" id="PTHR43622:SF7">
    <property type="entry name" value="3-DEHYDROQUINATE SYNTHASE, CHLOROPLASTIC"/>
    <property type="match status" value="1"/>
</dbReference>
<dbReference type="GO" id="GO:0008652">
    <property type="term" value="P:amino acid biosynthetic process"/>
    <property type="evidence" value="ECO:0007669"/>
    <property type="project" value="UniProtKB-KW"/>
</dbReference>
<dbReference type="Pfam" id="PF01761">
    <property type="entry name" value="DHQ_synthase"/>
    <property type="match status" value="1"/>
</dbReference>
<evidence type="ECO:0000313" key="22">
    <source>
        <dbReference type="Proteomes" id="UP000187266"/>
    </source>
</evidence>
<dbReference type="NCBIfam" id="TIGR01357">
    <property type="entry name" value="aroB"/>
    <property type="match status" value="1"/>
</dbReference>
<dbReference type="CDD" id="cd08195">
    <property type="entry name" value="DHQS"/>
    <property type="match status" value="1"/>
</dbReference>
<accession>A0A1U7DFP4</accession>
<dbReference type="InterPro" id="IPR056179">
    <property type="entry name" value="DHQS_C"/>
</dbReference>
<dbReference type="GO" id="GO:0046872">
    <property type="term" value="F:metal ion binding"/>
    <property type="evidence" value="ECO:0007669"/>
    <property type="project" value="UniProtKB-KW"/>
</dbReference>
<evidence type="ECO:0000256" key="9">
    <source>
        <dbReference type="ARBA" id="ARBA00022490"/>
    </source>
</evidence>
<evidence type="ECO:0000256" key="16">
    <source>
        <dbReference type="ARBA" id="ARBA00023239"/>
    </source>
</evidence>
<feature type="binding site" evidence="18">
    <location>
        <begin position="147"/>
        <end position="148"/>
    </location>
    <ligand>
        <name>NAD(+)</name>
        <dbReference type="ChEBI" id="CHEBI:57540"/>
    </ligand>
</feature>
<evidence type="ECO:0000313" key="21">
    <source>
        <dbReference type="EMBL" id="APX88719.1"/>
    </source>
</evidence>
<comment type="catalytic activity">
    <reaction evidence="1 18">
        <text>7-phospho-2-dehydro-3-deoxy-D-arabino-heptonate = 3-dehydroquinate + phosphate</text>
        <dbReference type="Rhea" id="RHEA:21968"/>
        <dbReference type="ChEBI" id="CHEBI:32364"/>
        <dbReference type="ChEBI" id="CHEBI:43474"/>
        <dbReference type="ChEBI" id="CHEBI:58394"/>
        <dbReference type="EC" id="4.2.3.4"/>
    </reaction>
</comment>